<dbReference type="Proteomes" id="UP000324209">
    <property type="component" value="Chromosome"/>
</dbReference>
<keyword evidence="2" id="KW-0732">Signal</keyword>
<evidence type="ECO:0000256" key="1">
    <source>
        <dbReference type="ARBA" id="ARBA00006987"/>
    </source>
</evidence>
<sequence>MKKLFVLVLCLAALSGLVFAEGQGEYPERDITNILVWGAGGGTDTCNRVVMAEMAKELGVNINVVNKPGGVAGSVGMSDAFSKEDDGYTICGLSESCVTSAVMGGFPERMNVWDFFIIGGSPDIVSVTPDAPYNTIEELISAAKANPGSIRAGASGAGSIHHLNLLALMNGTGAKFNYIPYDGSAPAQNAAMTGEISVVVTSAAEQAQLIRGGKLKPLGMLVPDDFTLAGKTIPTAFTAFPSLSEYLPISQAIGFAIKKTADESIKIKLRNAFTVAMNSDAVINFGKENFYILSGAYGEKANKVFDNLESNFGWTLKELGAAKVDPASLGIEKL</sequence>
<reference evidence="3 4" key="1">
    <citation type="submission" date="2019-02" db="EMBL/GenBank/DDBJ databases">
        <title>Complete Genome Sequence and Methylome Analysis of free living Spirochaetas.</title>
        <authorList>
            <person name="Fomenkov A."/>
            <person name="Dubinina G."/>
            <person name="Leshcheva N."/>
            <person name="Mikheeva N."/>
            <person name="Grabovich M."/>
            <person name="Vincze T."/>
            <person name="Roberts R.J."/>
        </authorList>
    </citation>
    <scope>NUCLEOTIDE SEQUENCE [LARGE SCALE GENOMIC DNA]</scope>
    <source>
        <strain evidence="3 4">K2</strain>
    </source>
</reference>
<dbReference type="PANTHER" id="PTHR42928:SF5">
    <property type="entry name" value="BLR1237 PROTEIN"/>
    <property type="match status" value="1"/>
</dbReference>
<dbReference type="InterPro" id="IPR042100">
    <property type="entry name" value="Bug_dom1"/>
</dbReference>
<evidence type="ECO:0000256" key="2">
    <source>
        <dbReference type="SAM" id="SignalP"/>
    </source>
</evidence>
<dbReference type="Gene3D" id="3.40.190.10">
    <property type="entry name" value="Periplasmic binding protein-like II"/>
    <property type="match status" value="1"/>
</dbReference>
<dbReference type="Gene3D" id="3.40.190.150">
    <property type="entry name" value="Bordetella uptake gene, domain 1"/>
    <property type="match status" value="1"/>
</dbReference>
<gene>
    <name evidence="3" type="ORF">EXM22_09150</name>
</gene>
<dbReference type="AlphaFoldDB" id="A0A5C1QJ09"/>
<dbReference type="EMBL" id="CP036150">
    <property type="protein sequence ID" value="QEN08145.1"/>
    <property type="molecule type" value="Genomic_DNA"/>
</dbReference>
<keyword evidence="4" id="KW-1185">Reference proteome</keyword>
<evidence type="ECO:0000313" key="4">
    <source>
        <dbReference type="Proteomes" id="UP000324209"/>
    </source>
</evidence>
<feature type="signal peptide" evidence="2">
    <location>
        <begin position="1"/>
        <end position="20"/>
    </location>
</feature>
<feature type="chain" id="PRO_5022822318" evidence="2">
    <location>
        <begin position="21"/>
        <end position="334"/>
    </location>
</feature>
<dbReference type="CDD" id="cd07012">
    <property type="entry name" value="PBP2_Bug_TTT"/>
    <property type="match status" value="1"/>
</dbReference>
<dbReference type="PIRSF" id="PIRSF017082">
    <property type="entry name" value="YflP"/>
    <property type="match status" value="1"/>
</dbReference>
<name>A0A5C1QJ09_9SPIO</name>
<dbReference type="PANTHER" id="PTHR42928">
    <property type="entry name" value="TRICARBOXYLATE-BINDING PROTEIN"/>
    <property type="match status" value="1"/>
</dbReference>
<protein>
    <submittedName>
        <fullName evidence="3">Tripartite tricarboxylate transporter substrate binding protein</fullName>
    </submittedName>
</protein>
<organism evidence="3 4">
    <name type="scientific">Oceanispirochaeta crateris</name>
    <dbReference type="NCBI Taxonomy" id="2518645"/>
    <lineage>
        <taxon>Bacteria</taxon>
        <taxon>Pseudomonadati</taxon>
        <taxon>Spirochaetota</taxon>
        <taxon>Spirochaetia</taxon>
        <taxon>Spirochaetales</taxon>
        <taxon>Spirochaetaceae</taxon>
        <taxon>Oceanispirochaeta</taxon>
    </lineage>
</organism>
<accession>A0A5C1QJ09</accession>
<evidence type="ECO:0000313" key="3">
    <source>
        <dbReference type="EMBL" id="QEN08145.1"/>
    </source>
</evidence>
<dbReference type="RefSeq" id="WP_149486225.1">
    <property type="nucleotide sequence ID" value="NZ_CP036150.1"/>
</dbReference>
<dbReference type="InterPro" id="IPR005064">
    <property type="entry name" value="BUG"/>
</dbReference>
<dbReference type="Pfam" id="PF03401">
    <property type="entry name" value="TctC"/>
    <property type="match status" value="1"/>
</dbReference>
<comment type="similarity">
    <text evidence="1">Belongs to the UPF0065 (bug) family.</text>
</comment>
<proteinExistence type="inferred from homology"/>
<dbReference type="SUPFAM" id="SSF53850">
    <property type="entry name" value="Periplasmic binding protein-like II"/>
    <property type="match status" value="1"/>
</dbReference>
<dbReference type="OrthoDB" id="2019at2"/>
<dbReference type="KEGG" id="ock:EXM22_09150"/>